<dbReference type="PANTHER" id="PTHR33514">
    <property type="entry name" value="PROTEIN ABCI12, CHLOROPLASTIC"/>
    <property type="match status" value="1"/>
</dbReference>
<dbReference type="Proteomes" id="UP000239494">
    <property type="component" value="Unassembled WGS sequence"/>
</dbReference>
<keyword evidence="3 5" id="KW-1133">Transmembrane helix</keyword>
<accession>A0A2T0T060</accession>
<feature type="transmembrane region" description="Helical" evidence="5">
    <location>
        <begin position="246"/>
        <end position="264"/>
    </location>
</feature>
<evidence type="ECO:0000256" key="5">
    <source>
        <dbReference type="SAM" id="Phobius"/>
    </source>
</evidence>
<feature type="transmembrane region" description="Helical" evidence="5">
    <location>
        <begin position="68"/>
        <end position="87"/>
    </location>
</feature>
<feature type="transmembrane region" description="Helical" evidence="5">
    <location>
        <begin position="306"/>
        <end position="325"/>
    </location>
</feature>
<comment type="subcellular location">
    <subcellularLocation>
        <location evidence="1">Membrane</location>
        <topology evidence="1">Multi-pass membrane protein</topology>
    </subcellularLocation>
</comment>
<organism evidence="6 7">
    <name type="scientific">Umezawaea tangerina</name>
    <dbReference type="NCBI Taxonomy" id="84725"/>
    <lineage>
        <taxon>Bacteria</taxon>
        <taxon>Bacillati</taxon>
        <taxon>Actinomycetota</taxon>
        <taxon>Actinomycetes</taxon>
        <taxon>Pseudonocardiales</taxon>
        <taxon>Pseudonocardiaceae</taxon>
        <taxon>Umezawaea</taxon>
    </lineage>
</organism>
<dbReference type="Pfam" id="PF02361">
    <property type="entry name" value="CbiQ"/>
    <property type="match status" value="1"/>
</dbReference>
<name>A0A2T0T060_9PSEU</name>
<feature type="transmembrane region" description="Helical" evidence="5">
    <location>
        <begin position="270"/>
        <end position="294"/>
    </location>
</feature>
<feature type="transmembrane region" description="Helical" evidence="5">
    <location>
        <begin position="44"/>
        <end position="62"/>
    </location>
</feature>
<feature type="transmembrane region" description="Helical" evidence="5">
    <location>
        <begin position="99"/>
        <end position="121"/>
    </location>
</feature>
<protein>
    <submittedName>
        <fullName evidence="6">Energy-coupling factor transport system permease protein</fullName>
    </submittedName>
</protein>
<evidence type="ECO:0000313" key="6">
    <source>
        <dbReference type="EMBL" id="PRY39029.1"/>
    </source>
</evidence>
<dbReference type="InterPro" id="IPR003339">
    <property type="entry name" value="ABC/ECF_trnsptr_transmembrane"/>
</dbReference>
<evidence type="ECO:0000256" key="1">
    <source>
        <dbReference type="ARBA" id="ARBA00004141"/>
    </source>
</evidence>
<evidence type="ECO:0000256" key="3">
    <source>
        <dbReference type="ARBA" id="ARBA00022989"/>
    </source>
</evidence>
<keyword evidence="7" id="KW-1185">Reference proteome</keyword>
<feature type="transmembrane region" description="Helical" evidence="5">
    <location>
        <begin position="133"/>
        <end position="150"/>
    </location>
</feature>
<feature type="transmembrane region" description="Helical" evidence="5">
    <location>
        <begin position="162"/>
        <end position="181"/>
    </location>
</feature>
<keyword evidence="2 5" id="KW-0812">Transmembrane</keyword>
<dbReference type="PANTHER" id="PTHR33514:SF15">
    <property type="entry name" value="COBALT TRANSPORT PROTEIN"/>
    <property type="match status" value="1"/>
</dbReference>
<evidence type="ECO:0000256" key="2">
    <source>
        <dbReference type="ARBA" id="ARBA00022692"/>
    </source>
</evidence>
<evidence type="ECO:0000313" key="7">
    <source>
        <dbReference type="Proteomes" id="UP000239494"/>
    </source>
</evidence>
<dbReference type="GO" id="GO:0005886">
    <property type="term" value="C:plasma membrane"/>
    <property type="evidence" value="ECO:0007669"/>
    <property type="project" value="TreeGrafter"/>
</dbReference>
<sequence length="374" mass="39331">MTLSVEPTRAVRSWYRLPRAVHPAAWWLWALGMAVTASRTTNPVLLAMVLAVVAFVVVNRRGDAPWAFAFRLYVYLGAAVVVMRVLFRVLLGGPQGEHVLLVLPVIPLPEVAAGIQLLGPFTLEELLGGFYDGLRLATMLICVGAANALANPKRMLKGLPSALYEVGAAVVVALSVAPQLAESVLRVKRARRLRGGGQRGMRALHGIIIPVLSDAMDRSLALAAAMDVRGYGRSGDVPTALRRTTGALVVAGLLGVCVGVYGLMDGTTRAFGVPLLLAGLVVAGTGFLLGGRNVTKSAYRPDRWRAADVVVAACGIAAAAVLYLTSSVDAANLYPSLSPLRWPQLAPLPASGVLVGLLPAWIAPPPPSTAEAHR</sequence>
<keyword evidence="4 5" id="KW-0472">Membrane</keyword>
<dbReference type="EMBL" id="PVTF01000008">
    <property type="protein sequence ID" value="PRY39029.1"/>
    <property type="molecule type" value="Genomic_DNA"/>
</dbReference>
<dbReference type="AlphaFoldDB" id="A0A2T0T060"/>
<evidence type="ECO:0000256" key="4">
    <source>
        <dbReference type="ARBA" id="ARBA00023136"/>
    </source>
</evidence>
<comment type="caution">
    <text evidence="6">The sequence shown here is derived from an EMBL/GenBank/DDBJ whole genome shotgun (WGS) entry which is preliminary data.</text>
</comment>
<proteinExistence type="predicted"/>
<reference evidence="6 7" key="1">
    <citation type="submission" date="2018-03" db="EMBL/GenBank/DDBJ databases">
        <title>Genomic Encyclopedia of Archaeal and Bacterial Type Strains, Phase II (KMG-II): from individual species to whole genera.</title>
        <authorList>
            <person name="Goeker M."/>
        </authorList>
    </citation>
    <scope>NUCLEOTIDE SEQUENCE [LARGE SCALE GENOMIC DNA]</scope>
    <source>
        <strain evidence="6 7">DSM 44720</strain>
    </source>
</reference>
<gene>
    <name evidence="6" type="ORF">CLV43_108429</name>
</gene>